<keyword evidence="2" id="KW-1185">Reference proteome</keyword>
<dbReference type="PANTHER" id="PTHR31696:SF3">
    <property type="entry name" value="OS09G0463600 PROTEIN"/>
    <property type="match status" value="1"/>
</dbReference>
<reference evidence="1" key="2">
    <citation type="submission" date="2023-04" db="EMBL/GenBank/DDBJ databases">
        <authorList>
            <person name="Bruccoleri R.E."/>
            <person name="Oakeley E.J."/>
            <person name="Faust A.-M."/>
            <person name="Dessus-Babus S."/>
            <person name="Altorfer M."/>
            <person name="Burckhardt D."/>
            <person name="Oertli M."/>
            <person name="Naumann U."/>
            <person name="Petersen F."/>
            <person name="Wong J."/>
        </authorList>
    </citation>
    <scope>NUCLEOTIDE SEQUENCE</scope>
    <source>
        <strain evidence="1">GSM-AAB239-AS_SAM_17_03QT</strain>
        <tissue evidence="1">Leaf</tissue>
    </source>
</reference>
<proteinExistence type="predicted"/>
<name>A0AAX6F673_IRIPA</name>
<dbReference type="AlphaFoldDB" id="A0AAX6F673"/>
<dbReference type="EMBL" id="JANAVB010031417">
    <property type="protein sequence ID" value="KAJ6811836.1"/>
    <property type="molecule type" value="Genomic_DNA"/>
</dbReference>
<evidence type="ECO:0000313" key="1">
    <source>
        <dbReference type="EMBL" id="KAJ6811836.1"/>
    </source>
</evidence>
<dbReference type="PANTHER" id="PTHR31696">
    <property type="entry name" value="PROTEIN MIZU-KUSSEI 1"/>
    <property type="match status" value="1"/>
</dbReference>
<comment type="caution">
    <text evidence="1">The sequence shown here is derived from an EMBL/GenBank/DDBJ whole genome shotgun (WGS) entry which is preliminary data.</text>
</comment>
<sequence>MPPPLQEAANLAPLLRHGAASDADHGHRNHKRSKLGGSRGGGSIFKMFKLLPMLSTGCKMVALLGRPKHAMLPDSAATTVTFFGPRRGRVCLALQECPRSPPFFLLELPILTASLHKEMSSGLLKIALESETRTHRKKLAEEYVWIVYCNGRRSGFAIRRKSSSSEDEREVMKVLRGVSMGAGVLPERPGEEGDGSGDRLTYMRARFERLVGSKDSEALYMISPDGAAGPDLSIFLVRAKG</sequence>
<dbReference type="Pfam" id="PF04759">
    <property type="entry name" value="DUF617"/>
    <property type="match status" value="1"/>
</dbReference>
<gene>
    <name evidence="1" type="ORF">M6B38_150950</name>
</gene>
<organism evidence="1 2">
    <name type="scientific">Iris pallida</name>
    <name type="common">Sweet iris</name>
    <dbReference type="NCBI Taxonomy" id="29817"/>
    <lineage>
        <taxon>Eukaryota</taxon>
        <taxon>Viridiplantae</taxon>
        <taxon>Streptophyta</taxon>
        <taxon>Embryophyta</taxon>
        <taxon>Tracheophyta</taxon>
        <taxon>Spermatophyta</taxon>
        <taxon>Magnoliopsida</taxon>
        <taxon>Liliopsida</taxon>
        <taxon>Asparagales</taxon>
        <taxon>Iridaceae</taxon>
        <taxon>Iridoideae</taxon>
        <taxon>Irideae</taxon>
        <taxon>Iris</taxon>
    </lineage>
</organism>
<dbReference type="InterPro" id="IPR006460">
    <property type="entry name" value="MIZ1-like_pln"/>
</dbReference>
<dbReference type="Proteomes" id="UP001140949">
    <property type="component" value="Unassembled WGS sequence"/>
</dbReference>
<accession>A0AAX6F673</accession>
<dbReference type="GO" id="GO:0010274">
    <property type="term" value="P:hydrotropism"/>
    <property type="evidence" value="ECO:0007669"/>
    <property type="project" value="InterPro"/>
</dbReference>
<protein>
    <submittedName>
        <fullName evidence="1">Protein MIZU-KUSSEI 1</fullName>
    </submittedName>
</protein>
<dbReference type="NCBIfam" id="TIGR01570">
    <property type="entry name" value="A_thal_3588"/>
    <property type="match status" value="1"/>
</dbReference>
<evidence type="ECO:0000313" key="2">
    <source>
        <dbReference type="Proteomes" id="UP001140949"/>
    </source>
</evidence>
<reference evidence="1" key="1">
    <citation type="journal article" date="2023" name="GigaByte">
        <title>Genome assembly of the bearded iris, Iris pallida Lam.</title>
        <authorList>
            <person name="Bruccoleri R.E."/>
            <person name="Oakeley E.J."/>
            <person name="Faust A.M.E."/>
            <person name="Altorfer M."/>
            <person name="Dessus-Babus S."/>
            <person name="Burckhardt D."/>
            <person name="Oertli M."/>
            <person name="Naumann U."/>
            <person name="Petersen F."/>
            <person name="Wong J."/>
        </authorList>
    </citation>
    <scope>NUCLEOTIDE SEQUENCE</scope>
    <source>
        <strain evidence="1">GSM-AAB239-AS_SAM_17_03QT</strain>
    </source>
</reference>